<proteinExistence type="predicted"/>
<reference evidence="1" key="1">
    <citation type="submission" date="2020-11" db="EMBL/GenBank/DDBJ databases">
        <authorList>
            <person name="Tran Van P."/>
        </authorList>
    </citation>
    <scope>NUCLEOTIDE SEQUENCE</scope>
</reference>
<dbReference type="AlphaFoldDB" id="A0A7R9F7Q4"/>
<evidence type="ECO:0000313" key="1">
    <source>
        <dbReference type="EMBL" id="CAD7448505.1"/>
    </source>
</evidence>
<sequence>MKISDISLVKEEIMGSIKTEPRGDDDEFYMCGKPIFKNEEDSILPGYFNDTINYEAQCSRKSDVEMKSLWDGFLPIKEQIKDEPDSSDYEEKIVTTEMKYYDSFPAVMDSSPDHFTLDAKSQNRGLKRTNRVVEGRIKCDMKDAYAPFSSPARGIGPHGSETCDMQHELSDRMAHNTRENLVVMESSGEEDLLLLTVARRRKKR</sequence>
<organism evidence="1">
    <name type="scientific">Timema bartmani</name>
    <dbReference type="NCBI Taxonomy" id="61472"/>
    <lineage>
        <taxon>Eukaryota</taxon>
        <taxon>Metazoa</taxon>
        <taxon>Ecdysozoa</taxon>
        <taxon>Arthropoda</taxon>
        <taxon>Hexapoda</taxon>
        <taxon>Insecta</taxon>
        <taxon>Pterygota</taxon>
        <taxon>Neoptera</taxon>
        <taxon>Polyneoptera</taxon>
        <taxon>Phasmatodea</taxon>
        <taxon>Timematodea</taxon>
        <taxon>Timematoidea</taxon>
        <taxon>Timematidae</taxon>
        <taxon>Timema</taxon>
    </lineage>
</organism>
<protein>
    <submittedName>
        <fullName evidence="1">Uncharacterized protein</fullName>
    </submittedName>
</protein>
<gene>
    <name evidence="1" type="ORF">TBIB3V08_LOCUS10791</name>
</gene>
<accession>A0A7R9F7Q4</accession>
<name>A0A7R9F7Q4_9NEOP</name>
<dbReference type="EMBL" id="OD570103">
    <property type="protein sequence ID" value="CAD7448505.1"/>
    <property type="molecule type" value="Genomic_DNA"/>
</dbReference>